<evidence type="ECO:0000313" key="2">
    <source>
        <dbReference type="EMBL" id="WAP70577.1"/>
    </source>
</evidence>
<accession>A0ABY7C4Q9</accession>
<keyword evidence="3" id="KW-1185">Reference proteome</keyword>
<protein>
    <recommendedName>
        <fullName evidence="1">PRTase-CE domain-containing protein</fullName>
    </recommendedName>
</protein>
<evidence type="ECO:0000313" key="3">
    <source>
        <dbReference type="Proteomes" id="UP001164020"/>
    </source>
</evidence>
<gene>
    <name evidence="2" type="ORF">OH818_11440</name>
</gene>
<sequence length="275" mass="31291">MEAAGGAQPSWDERLTDWRRKFRHYREPPDESTIQGWIDRFDDDDQQVAAKVLDNVKVVSNLDIIAGYREALAALPGWNRNPALRAGNWYFVGFGRAHESGAAMVRTFCEANDLAYAAFEDRFKTLTDLPHLRLTAEDHVVFIDDFAGTGRQVTRMWPKIMELVASEATCYLILTALTQRAQDAIQNNTELQIFAKYVLGPEDALFDGDNASFTEDEKSVVEKYCLIADPKWPKGFGDMGLMFVLQHKSANNCLPILYVNEDRWRGLFPRYLRAA</sequence>
<name>A0ABY7C4Q9_9HYPH</name>
<reference evidence="2" key="1">
    <citation type="submission" date="2022-12" db="EMBL/GenBank/DDBJ databases">
        <title>Jiella pelagia sp. nov., isolated from phosphonate enriched culture of Northwest Pacific surface seawater.</title>
        <authorList>
            <person name="Shin D.Y."/>
            <person name="Hwang C.Y."/>
        </authorList>
    </citation>
    <scope>NUCLEOTIDE SEQUENCE</scope>
    <source>
        <strain evidence="2">HL-NP1</strain>
    </source>
</reference>
<proteinExistence type="predicted"/>
<dbReference type="RefSeq" id="WP_268883085.1">
    <property type="nucleotide sequence ID" value="NZ_CP114029.1"/>
</dbReference>
<organism evidence="2 3">
    <name type="scientific">Jiella pelagia</name>
    <dbReference type="NCBI Taxonomy" id="2986949"/>
    <lineage>
        <taxon>Bacteria</taxon>
        <taxon>Pseudomonadati</taxon>
        <taxon>Pseudomonadota</taxon>
        <taxon>Alphaproteobacteria</taxon>
        <taxon>Hyphomicrobiales</taxon>
        <taxon>Aurantimonadaceae</taxon>
        <taxon>Jiella</taxon>
    </lineage>
</organism>
<feature type="domain" description="PRTase-CE" evidence="1">
    <location>
        <begin position="34"/>
        <end position="270"/>
    </location>
</feature>
<dbReference type="Pfam" id="PF24390">
    <property type="entry name" value="PRTase-CE"/>
    <property type="match status" value="1"/>
</dbReference>
<dbReference type="Proteomes" id="UP001164020">
    <property type="component" value="Chromosome"/>
</dbReference>
<evidence type="ECO:0000259" key="1">
    <source>
        <dbReference type="Pfam" id="PF24390"/>
    </source>
</evidence>
<dbReference type="EMBL" id="CP114029">
    <property type="protein sequence ID" value="WAP70577.1"/>
    <property type="molecule type" value="Genomic_DNA"/>
</dbReference>
<dbReference type="InterPro" id="IPR056920">
    <property type="entry name" value="PRTase-CE"/>
</dbReference>